<evidence type="ECO:0000313" key="3">
    <source>
        <dbReference type="Proteomes" id="UP000244309"/>
    </source>
</evidence>
<gene>
    <name evidence="2" type="ORF">CXQ85_004194</name>
</gene>
<feature type="compositionally biased region" description="Polar residues" evidence="1">
    <location>
        <begin position="571"/>
        <end position="580"/>
    </location>
</feature>
<organism evidence="2 3">
    <name type="scientific">Candidozyma haemuli</name>
    <dbReference type="NCBI Taxonomy" id="45357"/>
    <lineage>
        <taxon>Eukaryota</taxon>
        <taxon>Fungi</taxon>
        <taxon>Dikarya</taxon>
        <taxon>Ascomycota</taxon>
        <taxon>Saccharomycotina</taxon>
        <taxon>Pichiomycetes</taxon>
        <taxon>Metschnikowiaceae</taxon>
        <taxon>Candidozyma</taxon>
    </lineage>
</organism>
<feature type="compositionally biased region" description="Polar residues" evidence="1">
    <location>
        <begin position="433"/>
        <end position="445"/>
    </location>
</feature>
<dbReference type="AlphaFoldDB" id="A0A2V1ARJ6"/>
<protein>
    <submittedName>
        <fullName evidence="2">Uncharacterized protein</fullName>
    </submittedName>
</protein>
<feature type="compositionally biased region" description="Basic and acidic residues" evidence="1">
    <location>
        <begin position="161"/>
        <end position="179"/>
    </location>
</feature>
<dbReference type="EMBL" id="PKFO01000004">
    <property type="protein sequence ID" value="PVH20690.1"/>
    <property type="molecule type" value="Genomic_DNA"/>
</dbReference>
<dbReference type="VEuPathDB" id="FungiDB:CXQ85_004194"/>
<dbReference type="Proteomes" id="UP000244309">
    <property type="component" value="Unassembled WGS sequence"/>
</dbReference>
<proteinExistence type="predicted"/>
<dbReference type="RefSeq" id="XP_025341630.1">
    <property type="nucleotide sequence ID" value="XM_025487822.1"/>
</dbReference>
<feature type="compositionally biased region" description="Basic and acidic residues" evidence="1">
    <location>
        <begin position="11"/>
        <end position="23"/>
    </location>
</feature>
<feature type="compositionally biased region" description="Basic and acidic residues" evidence="1">
    <location>
        <begin position="49"/>
        <end position="59"/>
    </location>
</feature>
<accession>A0A2V1ARJ6</accession>
<evidence type="ECO:0000256" key="1">
    <source>
        <dbReference type="SAM" id="MobiDB-lite"/>
    </source>
</evidence>
<dbReference type="GeneID" id="37009524"/>
<feature type="compositionally biased region" description="Low complexity" evidence="1">
    <location>
        <begin position="486"/>
        <end position="499"/>
    </location>
</feature>
<name>A0A2V1ARJ6_9ASCO</name>
<sequence length="662" mass="72723">MLRRVLNLFSGDKHVPSDNETAKKHQTNKKKPHNDKPTSLEFATALLGREPDSGEETDKPVYVLDELDKEDQKQPETGRATAPSGRNLLPPQTPAKAGSMPFLSSTPLASRSVIGQKPARRRYKRYDVSAKRRVINPSSESEDDSPDERPSQVLQLEEGSESMKKVESSIMDDLERQLKENNGSDDDDEEVFVEAVSQIHDEEKDSGREVKVEKKMPWDEAVEVTEVASQDSEEKQREDHVDPRDQSVPVDGDSPEIPSKAVASPKNSPQGLSGTRKTLKMSLSRKRRVRKVHRDAAGNWTTRESQSDSDVFVVGEERASEVESASQRSGKSLDASAERSHDDGSDPIDDNYNTASESDDIEDSSSEDISENKPTGTKPRAVNFSDISTEHFSIDPHAATELPKTPVQVSNRYPIAPASAPGRVVFGSPASAPASSRTQPPTSQTDRLDSKPGTLPTSVRQAKSGQSNSQSSPNLFVSVDSSSGRSLTLPSTASSPTSLYRKRSKQQMTLPFSSPPRSSPGRSRTDNSYRIPFSSQTNSTSSEPKDQLMVPDSSTTEELNRQASPPKKVLSQESQIVIKSSQDDKEQKKPAPAKPRGTLPTAVKPAVASPKEEEGDRKRIKLIPMYSKLMRPEPAKPEPKSLAQQLRERREQLEGSSRAETA</sequence>
<feature type="compositionally biased region" description="Basic and acidic residues" evidence="1">
    <location>
        <begin position="199"/>
        <end position="218"/>
    </location>
</feature>
<feature type="compositionally biased region" description="Basic residues" evidence="1">
    <location>
        <begin position="277"/>
        <end position="293"/>
    </location>
</feature>
<evidence type="ECO:0000313" key="2">
    <source>
        <dbReference type="EMBL" id="PVH20690.1"/>
    </source>
</evidence>
<feature type="compositionally biased region" description="Basic and acidic residues" evidence="1">
    <location>
        <begin position="232"/>
        <end position="245"/>
    </location>
</feature>
<keyword evidence="3" id="KW-1185">Reference proteome</keyword>
<feature type="compositionally biased region" description="Polar residues" evidence="1">
    <location>
        <begin position="533"/>
        <end position="542"/>
    </location>
</feature>
<feature type="region of interest" description="Disordered" evidence="1">
    <location>
        <begin position="1"/>
        <end position="662"/>
    </location>
</feature>
<feature type="compositionally biased region" description="Polar residues" evidence="1">
    <location>
        <begin position="552"/>
        <end position="563"/>
    </location>
</feature>
<feature type="compositionally biased region" description="Acidic residues" evidence="1">
    <location>
        <begin position="357"/>
        <end position="369"/>
    </location>
</feature>
<feature type="compositionally biased region" description="Polar residues" evidence="1">
    <location>
        <begin position="455"/>
        <end position="485"/>
    </location>
</feature>
<comment type="caution">
    <text evidence="2">The sequence shown here is derived from an EMBL/GenBank/DDBJ whole genome shotgun (WGS) entry which is preliminary data.</text>
</comment>
<feature type="compositionally biased region" description="Basic residues" evidence="1">
    <location>
        <begin position="24"/>
        <end position="33"/>
    </location>
</feature>
<reference evidence="2 3" key="1">
    <citation type="submission" date="2017-12" db="EMBL/GenBank/DDBJ databases">
        <title>Genome Sequence of a Multidrug-Resistant Candida haemulonii Isolate from a Patient with Chronic Leg Ulcers in Israel.</title>
        <authorList>
            <person name="Chow N.A."/>
            <person name="Gade L."/>
            <person name="Batra D."/>
            <person name="Rowe L.A."/>
            <person name="Ben-Ami R."/>
            <person name="Loparev V.N."/>
            <person name="Litvintseva A.P."/>
        </authorList>
    </citation>
    <scope>NUCLEOTIDE SEQUENCE [LARGE SCALE GENOMIC DNA]</scope>
    <source>
        <strain evidence="2 3">B11899</strain>
    </source>
</reference>
<feature type="compositionally biased region" description="Basic and acidic residues" evidence="1">
    <location>
        <begin position="630"/>
        <end position="639"/>
    </location>
</feature>
<feature type="compositionally biased region" description="Polar residues" evidence="1">
    <location>
        <begin position="265"/>
        <end position="276"/>
    </location>
</feature>
<feature type="compositionally biased region" description="Acidic residues" evidence="1">
    <location>
        <begin position="183"/>
        <end position="192"/>
    </location>
</feature>